<keyword evidence="5" id="KW-0342">GTP-binding</keyword>
<reference evidence="10 11" key="1">
    <citation type="journal article" date="2007" name="Nature">
        <title>Evolution of genes and genomes on the Drosophila phylogeny.</title>
        <authorList>
            <consortium name="Drosophila 12 Genomes Consortium"/>
            <person name="Clark A.G."/>
            <person name="Eisen M.B."/>
            <person name="Smith D.R."/>
            <person name="Bergman C.M."/>
            <person name="Oliver B."/>
            <person name="Markow T.A."/>
            <person name="Kaufman T.C."/>
            <person name="Kellis M."/>
            <person name="Gelbart W."/>
            <person name="Iyer V.N."/>
            <person name="Pollard D.A."/>
            <person name="Sackton T.B."/>
            <person name="Larracuente A.M."/>
            <person name="Singh N.D."/>
            <person name="Abad J.P."/>
            <person name="Abt D.N."/>
            <person name="Adryan B."/>
            <person name="Aguade M."/>
            <person name="Akashi H."/>
            <person name="Anderson W.W."/>
            <person name="Aquadro C.F."/>
            <person name="Ardell D.H."/>
            <person name="Arguello R."/>
            <person name="Artieri C.G."/>
            <person name="Barbash D.A."/>
            <person name="Barker D."/>
            <person name="Barsanti P."/>
            <person name="Batterham P."/>
            <person name="Batzoglou S."/>
            <person name="Begun D."/>
            <person name="Bhutkar A."/>
            <person name="Blanco E."/>
            <person name="Bosak S.A."/>
            <person name="Bradley R.K."/>
            <person name="Brand A.D."/>
            <person name="Brent M.R."/>
            <person name="Brooks A.N."/>
            <person name="Brown R.H."/>
            <person name="Butlin R.K."/>
            <person name="Caggese C."/>
            <person name="Calvi B.R."/>
            <person name="Bernardo de Carvalho A."/>
            <person name="Caspi A."/>
            <person name="Castrezana S."/>
            <person name="Celniker S.E."/>
            <person name="Chang J.L."/>
            <person name="Chapple C."/>
            <person name="Chatterji S."/>
            <person name="Chinwalla A."/>
            <person name="Civetta A."/>
            <person name="Clifton S.W."/>
            <person name="Comeron J.M."/>
            <person name="Costello J.C."/>
            <person name="Coyne J.A."/>
            <person name="Daub J."/>
            <person name="David R.G."/>
            <person name="Delcher A.L."/>
            <person name="Delehaunty K."/>
            <person name="Do C.B."/>
            <person name="Ebling H."/>
            <person name="Edwards K."/>
            <person name="Eickbush T."/>
            <person name="Evans J.D."/>
            <person name="Filipski A."/>
            <person name="Findeiss S."/>
            <person name="Freyhult E."/>
            <person name="Fulton L."/>
            <person name="Fulton R."/>
            <person name="Garcia A.C."/>
            <person name="Gardiner A."/>
            <person name="Garfield D.A."/>
            <person name="Garvin B.E."/>
            <person name="Gibson G."/>
            <person name="Gilbert D."/>
            <person name="Gnerre S."/>
            <person name="Godfrey J."/>
            <person name="Good R."/>
            <person name="Gotea V."/>
            <person name="Gravely B."/>
            <person name="Greenberg A.J."/>
            <person name="Griffiths-Jones S."/>
            <person name="Gross S."/>
            <person name="Guigo R."/>
            <person name="Gustafson E.A."/>
            <person name="Haerty W."/>
            <person name="Hahn M.W."/>
            <person name="Halligan D.L."/>
            <person name="Halpern A.L."/>
            <person name="Halter G.M."/>
            <person name="Han M.V."/>
            <person name="Heger A."/>
            <person name="Hillier L."/>
            <person name="Hinrichs A.S."/>
            <person name="Holmes I."/>
            <person name="Hoskins R.A."/>
            <person name="Hubisz M.J."/>
            <person name="Hultmark D."/>
            <person name="Huntley M.A."/>
            <person name="Jaffe D.B."/>
            <person name="Jagadeeshan S."/>
            <person name="Jeck W.R."/>
            <person name="Johnson J."/>
            <person name="Jones C.D."/>
            <person name="Jordan W.C."/>
            <person name="Karpen G.H."/>
            <person name="Kataoka E."/>
            <person name="Keightley P.D."/>
            <person name="Kheradpour P."/>
            <person name="Kirkness E.F."/>
            <person name="Koerich L.B."/>
            <person name="Kristiansen K."/>
            <person name="Kudrna D."/>
            <person name="Kulathinal R.J."/>
            <person name="Kumar S."/>
            <person name="Kwok R."/>
            <person name="Lander E."/>
            <person name="Langley C.H."/>
            <person name="Lapoint R."/>
            <person name="Lazzaro B.P."/>
            <person name="Lee S.J."/>
            <person name="Levesque L."/>
            <person name="Li R."/>
            <person name="Lin C.F."/>
            <person name="Lin M.F."/>
            <person name="Lindblad-Toh K."/>
            <person name="Llopart A."/>
            <person name="Long M."/>
            <person name="Low L."/>
            <person name="Lozovsky E."/>
            <person name="Lu J."/>
            <person name="Luo M."/>
            <person name="Machado C.A."/>
            <person name="Makalowski W."/>
            <person name="Marzo M."/>
            <person name="Matsuda M."/>
            <person name="Matzkin L."/>
            <person name="McAllister B."/>
            <person name="McBride C.S."/>
            <person name="McKernan B."/>
            <person name="McKernan K."/>
            <person name="Mendez-Lago M."/>
            <person name="Minx P."/>
            <person name="Mollenhauer M.U."/>
            <person name="Montooth K."/>
            <person name="Mount S.M."/>
            <person name="Mu X."/>
            <person name="Myers E."/>
            <person name="Negre B."/>
            <person name="Newfeld S."/>
            <person name="Nielsen R."/>
            <person name="Noor M.A."/>
            <person name="O'Grady P."/>
            <person name="Pachter L."/>
            <person name="Papaceit M."/>
            <person name="Parisi M.J."/>
            <person name="Parisi M."/>
            <person name="Parts L."/>
            <person name="Pedersen J.S."/>
            <person name="Pesole G."/>
            <person name="Phillippy A.M."/>
            <person name="Ponting C.P."/>
            <person name="Pop M."/>
            <person name="Porcelli D."/>
            <person name="Powell J.R."/>
            <person name="Prohaska S."/>
            <person name="Pruitt K."/>
            <person name="Puig M."/>
            <person name="Quesneville H."/>
            <person name="Ram K.R."/>
            <person name="Rand D."/>
            <person name="Rasmussen M.D."/>
            <person name="Reed L.K."/>
            <person name="Reenan R."/>
            <person name="Reily A."/>
            <person name="Remington K.A."/>
            <person name="Rieger T.T."/>
            <person name="Ritchie M.G."/>
            <person name="Robin C."/>
            <person name="Rogers Y.H."/>
            <person name="Rohde C."/>
            <person name="Rozas J."/>
            <person name="Rubenfield M.J."/>
            <person name="Ruiz A."/>
            <person name="Russo S."/>
            <person name="Salzberg S.L."/>
            <person name="Sanchez-Gracia A."/>
            <person name="Saranga D.J."/>
            <person name="Sato H."/>
            <person name="Schaeffer S.W."/>
            <person name="Schatz M.C."/>
            <person name="Schlenke T."/>
            <person name="Schwartz R."/>
            <person name="Segarra C."/>
            <person name="Singh R.S."/>
            <person name="Sirot L."/>
            <person name="Sirota M."/>
            <person name="Sisneros N.B."/>
            <person name="Smith C.D."/>
            <person name="Smith T.F."/>
            <person name="Spieth J."/>
            <person name="Stage D.E."/>
            <person name="Stark A."/>
            <person name="Stephan W."/>
            <person name="Strausberg R.L."/>
            <person name="Strempel S."/>
            <person name="Sturgill D."/>
            <person name="Sutton G."/>
            <person name="Sutton G.G."/>
            <person name="Tao W."/>
            <person name="Teichmann S."/>
            <person name="Tobari Y.N."/>
            <person name="Tomimura Y."/>
            <person name="Tsolas J.M."/>
            <person name="Valente V.L."/>
            <person name="Venter E."/>
            <person name="Venter J.C."/>
            <person name="Vicario S."/>
            <person name="Vieira F.G."/>
            <person name="Vilella A.J."/>
            <person name="Villasante A."/>
            <person name="Walenz B."/>
            <person name="Wang J."/>
            <person name="Wasserman M."/>
            <person name="Watts T."/>
            <person name="Wilson D."/>
            <person name="Wilson R.K."/>
            <person name="Wing R.A."/>
            <person name="Wolfner M.F."/>
            <person name="Wong A."/>
            <person name="Wong G.K."/>
            <person name="Wu C.I."/>
            <person name="Wu G."/>
            <person name="Yamamoto D."/>
            <person name="Yang H.P."/>
            <person name="Yang S.P."/>
            <person name="Yorke J.A."/>
            <person name="Yoshida K."/>
            <person name="Zdobnov E."/>
            <person name="Zhang P."/>
            <person name="Zhang Y."/>
            <person name="Zimin A.V."/>
            <person name="Baldwin J."/>
            <person name="Abdouelleil A."/>
            <person name="Abdulkadir J."/>
            <person name="Abebe A."/>
            <person name="Abera B."/>
            <person name="Abreu J."/>
            <person name="Acer S.C."/>
            <person name="Aftuck L."/>
            <person name="Alexander A."/>
            <person name="An P."/>
            <person name="Anderson E."/>
            <person name="Anderson S."/>
            <person name="Arachi H."/>
            <person name="Azer M."/>
            <person name="Bachantsang P."/>
            <person name="Barry A."/>
            <person name="Bayul T."/>
            <person name="Berlin A."/>
            <person name="Bessette D."/>
            <person name="Bloom T."/>
            <person name="Blye J."/>
            <person name="Boguslavskiy L."/>
            <person name="Bonnet C."/>
            <person name="Boukhgalter B."/>
            <person name="Bourzgui I."/>
            <person name="Brown A."/>
            <person name="Cahill P."/>
            <person name="Channer S."/>
            <person name="Cheshatsang Y."/>
            <person name="Chuda L."/>
            <person name="Citroen M."/>
            <person name="Collymore A."/>
            <person name="Cooke P."/>
            <person name="Costello M."/>
            <person name="D'Aco K."/>
            <person name="Daza R."/>
            <person name="De Haan G."/>
            <person name="DeGray S."/>
            <person name="DeMaso C."/>
            <person name="Dhargay N."/>
            <person name="Dooley K."/>
            <person name="Dooley E."/>
            <person name="Doricent M."/>
            <person name="Dorje P."/>
            <person name="Dorjee K."/>
            <person name="Dupes A."/>
            <person name="Elong R."/>
            <person name="Falk J."/>
            <person name="Farina A."/>
            <person name="Faro S."/>
            <person name="Ferguson D."/>
            <person name="Fisher S."/>
            <person name="Foley C.D."/>
            <person name="Franke A."/>
            <person name="Friedrich D."/>
            <person name="Gadbois L."/>
            <person name="Gearin G."/>
            <person name="Gearin C.R."/>
            <person name="Giannoukos G."/>
            <person name="Goode T."/>
            <person name="Graham J."/>
            <person name="Grandbois E."/>
            <person name="Grewal S."/>
            <person name="Gyaltsen K."/>
            <person name="Hafez N."/>
            <person name="Hagos B."/>
            <person name="Hall J."/>
            <person name="Henson C."/>
            <person name="Hollinger A."/>
            <person name="Honan T."/>
            <person name="Huard M.D."/>
            <person name="Hughes L."/>
            <person name="Hurhula B."/>
            <person name="Husby M.E."/>
            <person name="Kamat A."/>
            <person name="Kanga B."/>
            <person name="Kashin S."/>
            <person name="Khazanovich D."/>
            <person name="Kisner P."/>
            <person name="Lance K."/>
            <person name="Lara M."/>
            <person name="Lee W."/>
            <person name="Lennon N."/>
            <person name="Letendre F."/>
            <person name="LeVine R."/>
            <person name="Lipovsky A."/>
            <person name="Liu X."/>
            <person name="Liu J."/>
            <person name="Liu S."/>
            <person name="Lokyitsang T."/>
            <person name="Lokyitsang Y."/>
            <person name="Lubonja R."/>
            <person name="Lui A."/>
            <person name="MacDonald P."/>
            <person name="Magnisalis V."/>
            <person name="Maru K."/>
            <person name="Matthews C."/>
            <person name="McCusker W."/>
            <person name="McDonough S."/>
            <person name="Mehta T."/>
            <person name="Meldrim J."/>
            <person name="Meneus L."/>
            <person name="Mihai O."/>
            <person name="Mihalev A."/>
            <person name="Mihova T."/>
            <person name="Mittelman R."/>
            <person name="Mlenga V."/>
            <person name="Montmayeur A."/>
            <person name="Mulrain L."/>
            <person name="Navidi A."/>
            <person name="Naylor J."/>
            <person name="Negash T."/>
            <person name="Nguyen T."/>
            <person name="Nguyen N."/>
            <person name="Nicol R."/>
            <person name="Norbu C."/>
            <person name="Norbu N."/>
            <person name="Novod N."/>
            <person name="O'Neill B."/>
            <person name="Osman S."/>
            <person name="Markiewicz E."/>
            <person name="Oyono O.L."/>
            <person name="Patti C."/>
            <person name="Phunkhang P."/>
            <person name="Pierre F."/>
            <person name="Priest M."/>
            <person name="Raghuraman S."/>
            <person name="Rege F."/>
            <person name="Reyes R."/>
            <person name="Rise C."/>
            <person name="Rogov P."/>
            <person name="Ross K."/>
            <person name="Ryan E."/>
            <person name="Settipalli S."/>
            <person name="Shea T."/>
            <person name="Sherpa N."/>
            <person name="Shi L."/>
            <person name="Shih D."/>
            <person name="Sparrow T."/>
            <person name="Spaulding J."/>
            <person name="Stalker J."/>
            <person name="Stange-Thomann N."/>
            <person name="Stavropoulos S."/>
            <person name="Stone C."/>
            <person name="Strader C."/>
            <person name="Tesfaye S."/>
            <person name="Thomson T."/>
            <person name="Thoulutsang Y."/>
            <person name="Thoulutsang D."/>
            <person name="Topham K."/>
            <person name="Topping I."/>
            <person name="Tsamla T."/>
            <person name="Vassiliev H."/>
            <person name="Vo A."/>
            <person name="Wangchuk T."/>
            <person name="Wangdi T."/>
            <person name="Weiand M."/>
            <person name="Wilkinson J."/>
            <person name="Wilson A."/>
            <person name="Yadav S."/>
            <person name="Young G."/>
            <person name="Yu Q."/>
            <person name="Zembek L."/>
            <person name="Zhong D."/>
            <person name="Zimmer A."/>
            <person name="Zwirko Z."/>
            <person name="Jaffe D.B."/>
            <person name="Alvarez P."/>
            <person name="Brockman W."/>
            <person name="Butler J."/>
            <person name="Chin C."/>
            <person name="Gnerre S."/>
            <person name="Grabherr M."/>
            <person name="Kleber M."/>
            <person name="Mauceli E."/>
            <person name="MacCallum I."/>
        </authorList>
    </citation>
    <scope>NUCLEOTIDE SEQUENCE [LARGE SCALE GENOMIC DNA]</scope>
    <source>
        <strain evidence="11">Tucson 14024-0371.13</strain>
    </source>
</reference>
<sequence length="211" mass="23959">MNSEIKSIFKVIVIGEMGVGKTSLVKRYVERRFSIPEIGTVGVNFCTQDVEVDDRVITLQIWDTAGQERFVCLSSCIYRGADCCILVFDVTSRISFQALDTWRDEFLIQACPRDPVHFPFMVLANKVDLDNRIVSNREVKEWCRRSNNIPYYETSAKNGCNLDLAFKTLSRKALQLDEDSNSSSNVTTCSDTIIRLSSPLRNHPKKSNCPC</sequence>
<name>A0A0P8ZYH5_DROAN</name>
<dbReference type="GO" id="GO:0008333">
    <property type="term" value="P:endosome to lysosome transport"/>
    <property type="evidence" value="ECO:0007669"/>
    <property type="project" value="TreeGrafter"/>
</dbReference>
<dbReference type="InterPro" id="IPR027417">
    <property type="entry name" value="P-loop_NTPase"/>
</dbReference>
<evidence type="ECO:0000313" key="11">
    <source>
        <dbReference type="Proteomes" id="UP000007801"/>
    </source>
</evidence>
<organism evidence="10 11">
    <name type="scientific">Drosophila ananassae</name>
    <name type="common">Fruit fly</name>
    <dbReference type="NCBI Taxonomy" id="7217"/>
    <lineage>
        <taxon>Eukaryota</taxon>
        <taxon>Metazoa</taxon>
        <taxon>Ecdysozoa</taxon>
        <taxon>Arthropoda</taxon>
        <taxon>Hexapoda</taxon>
        <taxon>Insecta</taxon>
        <taxon>Pterygota</taxon>
        <taxon>Neoptera</taxon>
        <taxon>Endopterygota</taxon>
        <taxon>Diptera</taxon>
        <taxon>Brachycera</taxon>
        <taxon>Muscomorpha</taxon>
        <taxon>Ephydroidea</taxon>
        <taxon>Drosophilidae</taxon>
        <taxon>Drosophila</taxon>
        <taxon>Sophophora</taxon>
    </lineage>
</organism>
<evidence type="ECO:0000256" key="3">
    <source>
        <dbReference type="ARBA" id="ARBA00022741"/>
    </source>
</evidence>
<dbReference type="PROSITE" id="PS51419">
    <property type="entry name" value="RAB"/>
    <property type="match status" value="1"/>
</dbReference>
<dbReference type="SUPFAM" id="SSF52540">
    <property type="entry name" value="P-loop containing nucleoside triphosphate hydrolases"/>
    <property type="match status" value="1"/>
</dbReference>
<evidence type="ECO:0000313" key="10">
    <source>
        <dbReference type="EMBL" id="KPU79706.1"/>
    </source>
</evidence>
<keyword evidence="6" id="KW-0449">Lipoprotein</keyword>
<dbReference type="SMART" id="SM00173">
    <property type="entry name" value="RAS"/>
    <property type="match status" value="1"/>
</dbReference>
<evidence type="ECO:0000256" key="1">
    <source>
        <dbReference type="ARBA" id="ARBA00006270"/>
    </source>
</evidence>
<dbReference type="FunFam" id="3.40.50.300:FF:000751">
    <property type="entry name" value="Rab family GTPase, putative"/>
    <property type="match status" value="1"/>
</dbReference>
<evidence type="ECO:0000256" key="7">
    <source>
        <dbReference type="ARBA" id="ARBA00023289"/>
    </source>
</evidence>
<dbReference type="OrthoDB" id="25896at2759"/>
<comment type="function">
    <text evidence="8">Controls vesicular trafficking from endosomes to the trans-Golgi network (TGN). Acts as a negative regulator of TLR9 signaling and can suppress TLR9-triggered TNFA, IL6, and IFNB production in macrophages by promoting TLR9 lysosomal degradation. Also negatively regulates TLR4 signaling in macrophages by promoting lysosomal degradation of TLR4. Promotes megakaryocytic differentiation by increasing NF-kappa-B-dependent IL6 production and subsequently enhancing the association of STAT3 with GATA1. Not involved in the regulation of the EGF- and EGFR degradation pathway.</text>
</comment>
<comment type="similarity">
    <text evidence="1">Belongs to the small GTPase superfamily. Rab family.</text>
</comment>
<evidence type="ECO:0000256" key="5">
    <source>
        <dbReference type="ARBA" id="ARBA00023134"/>
    </source>
</evidence>
<dbReference type="GO" id="GO:0045335">
    <property type="term" value="C:phagocytic vesicle"/>
    <property type="evidence" value="ECO:0007669"/>
    <property type="project" value="TreeGrafter"/>
</dbReference>
<dbReference type="Pfam" id="PF00071">
    <property type="entry name" value="Ras"/>
    <property type="match status" value="1"/>
</dbReference>
<protein>
    <recommendedName>
        <fullName evidence="9">Ras-related protein Rab-7b</fullName>
    </recommendedName>
</protein>
<dbReference type="Proteomes" id="UP000007801">
    <property type="component" value="Unassembled WGS sequence"/>
</dbReference>
<dbReference type="SMR" id="A0A0P8ZYH5"/>
<dbReference type="GO" id="GO:0003924">
    <property type="term" value="F:GTPase activity"/>
    <property type="evidence" value="ECO:0007669"/>
    <property type="project" value="InterPro"/>
</dbReference>
<dbReference type="PRINTS" id="PR00449">
    <property type="entry name" value="RASTRNSFRMNG"/>
</dbReference>
<keyword evidence="2" id="KW-0813">Transport</keyword>
<dbReference type="PANTHER" id="PTHR47981">
    <property type="entry name" value="RAB FAMILY"/>
    <property type="match status" value="1"/>
</dbReference>
<dbReference type="InterPro" id="IPR001806">
    <property type="entry name" value="Small_GTPase"/>
</dbReference>
<keyword evidence="3" id="KW-0547">Nucleotide-binding</keyword>
<gene>
    <name evidence="10" type="primary">Dana\GF27158</name>
    <name evidence="10" type="ORF">GF27158</name>
</gene>
<dbReference type="EMBL" id="CH902617">
    <property type="protein sequence ID" value="KPU79706.1"/>
    <property type="molecule type" value="Genomic_DNA"/>
</dbReference>
<dbReference type="GO" id="GO:0002682">
    <property type="term" value="P:regulation of immune system process"/>
    <property type="evidence" value="ECO:0007669"/>
    <property type="project" value="UniProtKB-ARBA"/>
</dbReference>
<dbReference type="Gene3D" id="3.40.50.300">
    <property type="entry name" value="P-loop containing nucleotide triphosphate hydrolases"/>
    <property type="match status" value="1"/>
</dbReference>
<dbReference type="GO" id="GO:0090385">
    <property type="term" value="P:phagosome-lysosome fusion"/>
    <property type="evidence" value="ECO:0007669"/>
    <property type="project" value="TreeGrafter"/>
</dbReference>
<dbReference type="PANTHER" id="PTHR47981:SF20">
    <property type="entry name" value="RAS-RELATED PROTEIN RAB-7A"/>
    <property type="match status" value="1"/>
</dbReference>
<dbReference type="GO" id="GO:0005770">
    <property type="term" value="C:late endosome"/>
    <property type="evidence" value="ECO:0007669"/>
    <property type="project" value="UniProtKB-ARBA"/>
</dbReference>
<dbReference type="InParanoid" id="A0A0P8ZYH5"/>
<dbReference type="GeneID" id="26514567"/>
<dbReference type="PROSITE" id="PS51421">
    <property type="entry name" value="RAS"/>
    <property type="match status" value="1"/>
</dbReference>
<dbReference type="GO" id="GO:0015031">
    <property type="term" value="P:protein transport"/>
    <property type="evidence" value="ECO:0007669"/>
    <property type="project" value="UniProtKB-KW"/>
</dbReference>
<dbReference type="STRING" id="7217.A0A0P8ZYH5"/>
<proteinExistence type="inferred from homology"/>
<dbReference type="KEGG" id="dan:26514567"/>
<evidence type="ECO:0000256" key="9">
    <source>
        <dbReference type="ARBA" id="ARBA00067801"/>
    </source>
</evidence>
<dbReference type="SMART" id="SM00176">
    <property type="entry name" value="RAN"/>
    <property type="match status" value="1"/>
</dbReference>
<keyword evidence="4" id="KW-0653">Protein transport</keyword>
<dbReference type="SMART" id="SM00175">
    <property type="entry name" value="RAB"/>
    <property type="match status" value="1"/>
</dbReference>
<evidence type="ECO:0000256" key="4">
    <source>
        <dbReference type="ARBA" id="ARBA00022927"/>
    </source>
</evidence>
<dbReference type="GO" id="GO:0005525">
    <property type="term" value="F:GTP binding"/>
    <property type="evidence" value="ECO:0007669"/>
    <property type="project" value="UniProtKB-KW"/>
</dbReference>
<dbReference type="SMART" id="SM00174">
    <property type="entry name" value="RHO"/>
    <property type="match status" value="1"/>
</dbReference>
<evidence type="ECO:0000256" key="8">
    <source>
        <dbReference type="ARBA" id="ARBA00058158"/>
    </source>
</evidence>
<dbReference type="NCBIfam" id="TIGR00231">
    <property type="entry name" value="small_GTP"/>
    <property type="match status" value="1"/>
</dbReference>
<evidence type="ECO:0000256" key="2">
    <source>
        <dbReference type="ARBA" id="ARBA00022448"/>
    </source>
</evidence>
<evidence type="ECO:0000256" key="6">
    <source>
        <dbReference type="ARBA" id="ARBA00023288"/>
    </source>
</evidence>
<dbReference type="GO" id="GO:0005764">
    <property type="term" value="C:lysosome"/>
    <property type="evidence" value="ECO:0007669"/>
    <property type="project" value="TreeGrafter"/>
</dbReference>
<keyword evidence="11" id="KW-1185">Reference proteome</keyword>
<dbReference type="InterPro" id="IPR005225">
    <property type="entry name" value="Small_GTP-bd"/>
</dbReference>
<keyword evidence="7" id="KW-0636">Prenylation</keyword>
<dbReference type="AlphaFoldDB" id="A0A0P8ZYH5"/>
<accession>A0A0P8ZYH5</accession>